<comment type="caution">
    <text evidence="3">The sequence shown here is derived from an EMBL/GenBank/DDBJ whole genome shotgun (WGS) entry which is preliminary data.</text>
</comment>
<proteinExistence type="predicted"/>
<organism evidence="3 4">
    <name type="scientific">Colletotrichum kahawae</name>
    <name type="common">Coffee berry disease fungus</name>
    <dbReference type="NCBI Taxonomy" id="34407"/>
    <lineage>
        <taxon>Eukaryota</taxon>
        <taxon>Fungi</taxon>
        <taxon>Dikarya</taxon>
        <taxon>Ascomycota</taxon>
        <taxon>Pezizomycotina</taxon>
        <taxon>Sordariomycetes</taxon>
        <taxon>Hypocreomycetidae</taxon>
        <taxon>Glomerellales</taxon>
        <taxon>Glomerellaceae</taxon>
        <taxon>Colletotrichum</taxon>
        <taxon>Colletotrichum gloeosporioides species complex</taxon>
    </lineage>
</organism>
<evidence type="ECO:0000313" key="3">
    <source>
        <dbReference type="EMBL" id="KAK2775420.1"/>
    </source>
</evidence>
<keyword evidence="1 3" id="KW-0808">Transferase</keyword>
<dbReference type="Gene3D" id="3.40.50.2000">
    <property type="entry name" value="Glycogen Phosphorylase B"/>
    <property type="match status" value="1"/>
</dbReference>
<name>A0AAD9YTB0_COLKA</name>
<dbReference type="SUPFAM" id="SSF53756">
    <property type="entry name" value="UDP-Glycosyltransferase/glycogen phosphorylase"/>
    <property type="match status" value="1"/>
</dbReference>
<dbReference type="InterPro" id="IPR050426">
    <property type="entry name" value="Glycosyltransferase_28"/>
</dbReference>
<evidence type="ECO:0000259" key="2">
    <source>
        <dbReference type="Pfam" id="PF06722"/>
    </source>
</evidence>
<dbReference type="AlphaFoldDB" id="A0AAD9YTB0"/>
<dbReference type="GO" id="GO:0016906">
    <property type="term" value="F:sterol 3-beta-glucosyltransferase activity"/>
    <property type="evidence" value="ECO:0007669"/>
    <property type="project" value="UniProtKB-ARBA"/>
</dbReference>
<dbReference type="PANTHER" id="PTHR48050:SF27">
    <property type="entry name" value="GLUCOSYLTRANSFERASE, PUTATIVE (AFU_ORTHOLOGUE AFUA_7G04880)-RELATED"/>
    <property type="match status" value="1"/>
</dbReference>
<dbReference type="InterPro" id="IPR002213">
    <property type="entry name" value="UDP_glucos_trans"/>
</dbReference>
<gene>
    <name evidence="3" type="ORF">CKAH01_12789</name>
</gene>
<reference evidence="3" key="1">
    <citation type="submission" date="2023-02" db="EMBL/GenBank/DDBJ databases">
        <title>Colletotrichum kahawae CIFC_Que2 genome sequencing and assembly.</title>
        <authorList>
            <person name="Baroncelli R."/>
        </authorList>
    </citation>
    <scope>NUCLEOTIDE SEQUENCE</scope>
    <source>
        <strain evidence="3">CIFC_Que2</strain>
    </source>
</reference>
<dbReference type="CDD" id="cd03784">
    <property type="entry name" value="GT1_Gtf-like"/>
    <property type="match status" value="1"/>
</dbReference>
<accession>A0AAD9YTB0</accession>
<evidence type="ECO:0000256" key="1">
    <source>
        <dbReference type="ARBA" id="ARBA00022679"/>
    </source>
</evidence>
<dbReference type="InterPro" id="IPR010610">
    <property type="entry name" value="EryCIII-like_C"/>
</dbReference>
<feature type="domain" description="Erythromycin biosynthesis protein CIII-like C-terminal" evidence="2">
    <location>
        <begin position="54"/>
        <end position="147"/>
    </location>
</feature>
<dbReference type="FunFam" id="3.40.50.2000:FF:000009">
    <property type="entry name" value="Sterol 3-beta-glucosyltransferase UGT80A2"/>
    <property type="match status" value="1"/>
</dbReference>
<keyword evidence="4" id="KW-1185">Reference proteome</keyword>
<protein>
    <submittedName>
        <fullName evidence="3">UDP-glucose,sterol transferase</fullName>
    </submittedName>
</protein>
<dbReference type="EMBL" id="VYYT01000036">
    <property type="protein sequence ID" value="KAK2775420.1"/>
    <property type="molecule type" value="Genomic_DNA"/>
</dbReference>
<sequence>MMPYPDSWGRQILSHNSYVILDAVRSAGVRAIVSKGWSDLGGSGNQSIYWIGDCPHEWLFQHVAAAVHHGGAGTTACGLRNGKPTTIVPFLGDQPFWGDMVANAGAGPKPIPHKQLSPENLAAAIRHCLSPQAVAGAQRIAAQMEAEDGVQAAVDSWWRQLPLERMQCDLIPSKPAVWRYTKYKRPMKLSKAAAEVLMSHDAVQIKQLTMHQTKPITIEVTRWDSISGGAFPVLATAVDMTGSITGWVTKPIEAFHDEKRRRARELRRHEANGGSALDGKVAGASAKSIGMIAPNAAEGMLVDIPLAITEGMRSVPKHFGTKIRDHGPVTDAKSGAVVAGKTFAFGFVNGLSDVVMEPLKGAEKQGAVGALKGFGKGAASLVAKSGAGMFGLFAYPSAGIDKSLRSTVHTGTGREIAQERHAEGQ</sequence>
<dbReference type="PANTHER" id="PTHR48050">
    <property type="entry name" value="STEROL 3-BETA-GLUCOSYLTRANSFERASE"/>
    <property type="match status" value="1"/>
</dbReference>
<dbReference type="Pfam" id="PF06722">
    <property type="entry name" value="EryCIII-like_C"/>
    <property type="match status" value="1"/>
</dbReference>
<evidence type="ECO:0000313" key="4">
    <source>
        <dbReference type="Proteomes" id="UP001281614"/>
    </source>
</evidence>
<dbReference type="Proteomes" id="UP001281614">
    <property type="component" value="Unassembled WGS sequence"/>
</dbReference>